<keyword evidence="3" id="KW-1003">Cell membrane</keyword>
<feature type="transmembrane region" description="Helical" evidence="7">
    <location>
        <begin position="113"/>
        <end position="136"/>
    </location>
</feature>
<dbReference type="AlphaFoldDB" id="A0A9X2BHH6"/>
<gene>
    <name evidence="10" type="ORF">KP803_06640</name>
</gene>
<dbReference type="EMBL" id="JAJHVV010000003">
    <property type="protein sequence ID" value="MCK6262955.1"/>
    <property type="molecule type" value="Genomic_DNA"/>
</dbReference>
<evidence type="ECO:0000259" key="9">
    <source>
        <dbReference type="PROSITE" id="PS50928"/>
    </source>
</evidence>
<organism evidence="10 11">
    <name type="scientific">Vibrio amylolyticus</name>
    <dbReference type="NCBI Taxonomy" id="2847292"/>
    <lineage>
        <taxon>Bacteria</taxon>
        <taxon>Pseudomonadati</taxon>
        <taxon>Pseudomonadota</taxon>
        <taxon>Gammaproteobacteria</taxon>
        <taxon>Vibrionales</taxon>
        <taxon>Vibrionaceae</taxon>
        <taxon>Vibrio</taxon>
    </lineage>
</organism>
<keyword evidence="8" id="KW-0175">Coiled coil</keyword>
<evidence type="ECO:0000256" key="3">
    <source>
        <dbReference type="ARBA" id="ARBA00022475"/>
    </source>
</evidence>
<keyword evidence="6 7" id="KW-0472">Membrane</keyword>
<dbReference type="GO" id="GO:0005886">
    <property type="term" value="C:plasma membrane"/>
    <property type="evidence" value="ECO:0007669"/>
    <property type="project" value="UniProtKB-SubCell"/>
</dbReference>
<dbReference type="SUPFAM" id="SSF161098">
    <property type="entry name" value="MetI-like"/>
    <property type="match status" value="1"/>
</dbReference>
<evidence type="ECO:0000256" key="2">
    <source>
        <dbReference type="ARBA" id="ARBA00022448"/>
    </source>
</evidence>
<accession>A0A9X2BHH6</accession>
<dbReference type="InterPro" id="IPR035906">
    <property type="entry name" value="MetI-like_sf"/>
</dbReference>
<dbReference type="InterPro" id="IPR050366">
    <property type="entry name" value="BP-dependent_transpt_permease"/>
</dbReference>
<keyword evidence="4 7" id="KW-0812">Transmembrane</keyword>
<dbReference type="PROSITE" id="PS50928">
    <property type="entry name" value="ABC_TM1"/>
    <property type="match status" value="1"/>
</dbReference>
<feature type="domain" description="ABC transmembrane type-1" evidence="9">
    <location>
        <begin position="81"/>
        <end position="269"/>
    </location>
</feature>
<evidence type="ECO:0000256" key="1">
    <source>
        <dbReference type="ARBA" id="ARBA00004651"/>
    </source>
</evidence>
<dbReference type="InterPro" id="IPR000515">
    <property type="entry name" value="MetI-like"/>
</dbReference>
<protein>
    <submittedName>
        <fullName evidence="10">ABC transporter permease</fullName>
    </submittedName>
</protein>
<comment type="caution">
    <text evidence="10">The sequence shown here is derived from an EMBL/GenBank/DDBJ whole genome shotgun (WGS) entry which is preliminary data.</text>
</comment>
<comment type="similarity">
    <text evidence="7">Belongs to the binding-protein-dependent transport system permease family.</text>
</comment>
<evidence type="ECO:0000256" key="8">
    <source>
        <dbReference type="SAM" id="Coils"/>
    </source>
</evidence>
<feature type="transmembrane region" description="Helical" evidence="7">
    <location>
        <begin position="20"/>
        <end position="39"/>
    </location>
</feature>
<name>A0A9X2BHH6_9VIBR</name>
<evidence type="ECO:0000313" key="10">
    <source>
        <dbReference type="EMBL" id="MCK6262955.1"/>
    </source>
</evidence>
<feature type="transmembrane region" description="Helical" evidence="7">
    <location>
        <begin position="251"/>
        <end position="272"/>
    </location>
</feature>
<keyword evidence="5 7" id="KW-1133">Transmembrane helix</keyword>
<feature type="coiled-coil region" evidence="8">
    <location>
        <begin position="282"/>
        <end position="316"/>
    </location>
</feature>
<evidence type="ECO:0000313" key="11">
    <source>
        <dbReference type="Proteomes" id="UP001139559"/>
    </source>
</evidence>
<dbReference type="Proteomes" id="UP001139559">
    <property type="component" value="Unassembled WGS sequence"/>
</dbReference>
<proteinExistence type="inferred from homology"/>
<dbReference type="CDD" id="cd06261">
    <property type="entry name" value="TM_PBP2"/>
    <property type="match status" value="1"/>
</dbReference>
<sequence length="329" mass="36000">MKKTLSLCKQFLLGNPKAAVGIFMVAAVVILCFAAPLFTEYQPTARIARPHQAPSWDHILGTTRMGRDVWAQVLYGGRTSLMVGFVAGTFVMLMAMVVGVSSGYFGGRVDNTLSFFTNLVMVIPSLPLMLVLAAFLGQVSPFAIAVIIGATSWPWGARVIRSQTLAIRNRDFVHAAQVMGETKPRMLFAEVMPNMMSILASLFIGTVIFAIMTQATLEFIGLGDPLSVTWGGMLYNADQTSAIRIGAWWEIVAPSVALASVAIGLALINFSIDEISNPKLKAQRIMAKYRREEKKAEKLLKQKQLLEQKQSEFKNKEFDNTATNAGGTQ</sequence>
<evidence type="ECO:0000256" key="6">
    <source>
        <dbReference type="ARBA" id="ARBA00023136"/>
    </source>
</evidence>
<evidence type="ECO:0000256" key="4">
    <source>
        <dbReference type="ARBA" id="ARBA00022692"/>
    </source>
</evidence>
<comment type="subcellular location">
    <subcellularLocation>
        <location evidence="1 7">Cell membrane</location>
        <topology evidence="1 7">Multi-pass membrane protein</topology>
    </subcellularLocation>
</comment>
<evidence type="ECO:0000256" key="7">
    <source>
        <dbReference type="RuleBase" id="RU363032"/>
    </source>
</evidence>
<dbReference type="GO" id="GO:0071916">
    <property type="term" value="F:dipeptide transmembrane transporter activity"/>
    <property type="evidence" value="ECO:0007669"/>
    <property type="project" value="TreeGrafter"/>
</dbReference>
<dbReference type="Pfam" id="PF00528">
    <property type="entry name" value="BPD_transp_1"/>
    <property type="match status" value="1"/>
</dbReference>
<keyword evidence="11" id="KW-1185">Reference proteome</keyword>
<dbReference type="PANTHER" id="PTHR43386">
    <property type="entry name" value="OLIGOPEPTIDE TRANSPORT SYSTEM PERMEASE PROTEIN APPC"/>
    <property type="match status" value="1"/>
</dbReference>
<feature type="transmembrane region" description="Helical" evidence="7">
    <location>
        <begin position="195"/>
        <end position="217"/>
    </location>
</feature>
<dbReference type="RefSeq" id="WP_248008062.1">
    <property type="nucleotide sequence ID" value="NZ_JAJHVV010000003.1"/>
</dbReference>
<evidence type="ECO:0000256" key="5">
    <source>
        <dbReference type="ARBA" id="ARBA00022989"/>
    </source>
</evidence>
<dbReference type="PANTHER" id="PTHR43386:SF1">
    <property type="entry name" value="D,D-DIPEPTIDE TRANSPORT SYSTEM PERMEASE PROTEIN DDPC-RELATED"/>
    <property type="match status" value="1"/>
</dbReference>
<feature type="transmembrane region" description="Helical" evidence="7">
    <location>
        <begin position="81"/>
        <end position="101"/>
    </location>
</feature>
<dbReference type="Gene3D" id="1.10.3720.10">
    <property type="entry name" value="MetI-like"/>
    <property type="match status" value="1"/>
</dbReference>
<feature type="transmembrane region" description="Helical" evidence="7">
    <location>
        <begin position="142"/>
        <end position="160"/>
    </location>
</feature>
<keyword evidence="2 7" id="KW-0813">Transport</keyword>
<reference evidence="10" key="1">
    <citation type="submission" date="2021-11" db="EMBL/GenBank/DDBJ databases">
        <title>Vibrio ZSDE26 sp. nov. and Vibrio ZSDZ34 sp. nov., isolated from coastal seawater in Qingdao.</title>
        <authorList>
            <person name="Zhang P."/>
        </authorList>
    </citation>
    <scope>NUCLEOTIDE SEQUENCE</scope>
    <source>
        <strain evidence="10">ZSDE26</strain>
    </source>
</reference>